<evidence type="ECO:0000256" key="2">
    <source>
        <dbReference type="ARBA" id="ARBA00022692"/>
    </source>
</evidence>
<dbReference type="GO" id="GO:0005886">
    <property type="term" value="C:plasma membrane"/>
    <property type="evidence" value="ECO:0007669"/>
    <property type="project" value="TreeGrafter"/>
</dbReference>
<comment type="caution">
    <text evidence="7">The sequence shown here is derived from an EMBL/GenBank/DDBJ whole genome shotgun (WGS) entry which is preliminary data.</text>
</comment>
<evidence type="ECO:0000256" key="3">
    <source>
        <dbReference type="ARBA" id="ARBA00022989"/>
    </source>
</evidence>
<evidence type="ECO:0000256" key="5">
    <source>
        <dbReference type="SAM" id="Phobius"/>
    </source>
</evidence>
<feature type="transmembrane region" description="Helical" evidence="5">
    <location>
        <begin position="307"/>
        <end position="330"/>
    </location>
</feature>
<feature type="transmembrane region" description="Helical" evidence="5">
    <location>
        <begin position="78"/>
        <end position="98"/>
    </location>
</feature>
<keyword evidence="3 5" id="KW-1133">Transmembrane helix</keyword>
<dbReference type="AlphaFoldDB" id="A0A2S5KHG7"/>
<evidence type="ECO:0000313" key="7">
    <source>
        <dbReference type="EMBL" id="PPC74085.1"/>
    </source>
</evidence>
<dbReference type="InterPro" id="IPR020846">
    <property type="entry name" value="MFS_dom"/>
</dbReference>
<dbReference type="InterPro" id="IPR036259">
    <property type="entry name" value="MFS_trans_sf"/>
</dbReference>
<feature type="transmembrane region" description="Helical" evidence="5">
    <location>
        <begin position="166"/>
        <end position="186"/>
    </location>
</feature>
<protein>
    <submittedName>
        <fullName evidence="7">3-(3-hydroxy-phenyl)propionate transporter MhpT</fullName>
    </submittedName>
</protein>
<dbReference type="Gene3D" id="1.20.1250.20">
    <property type="entry name" value="MFS general substrate transporter like domains"/>
    <property type="match status" value="2"/>
</dbReference>
<keyword evidence="2 5" id="KW-0812">Transmembrane</keyword>
<evidence type="ECO:0000256" key="1">
    <source>
        <dbReference type="ARBA" id="ARBA00004141"/>
    </source>
</evidence>
<feature type="transmembrane region" description="Helical" evidence="5">
    <location>
        <begin position="371"/>
        <end position="393"/>
    </location>
</feature>
<dbReference type="PROSITE" id="PS00216">
    <property type="entry name" value="SUGAR_TRANSPORT_1"/>
    <property type="match status" value="1"/>
</dbReference>
<feature type="transmembrane region" description="Helical" evidence="5">
    <location>
        <begin position="50"/>
        <end position="71"/>
    </location>
</feature>
<reference evidence="7 8" key="1">
    <citation type="submission" date="2018-02" db="EMBL/GenBank/DDBJ databases">
        <title>novel marine gammaproteobacteria from coastal saline agro ecosystem.</title>
        <authorList>
            <person name="Krishnan R."/>
            <person name="Ramesh Kumar N."/>
        </authorList>
    </citation>
    <scope>NUCLEOTIDE SEQUENCE [LARGE SCALE GENOMIC DNA]</scope>
    <source>
        <strain evidence="7 8">228</strain>
    </source>
</reference>
<dbReference type="NCBIfam" id="NF008586">
    <property type="entry name" value="PRK11551.1"/>
    <property type="match status" value="1"/>
</dbReference>
<accession>A0A2S5KHG7</accession>
<proteinExistence type="predicted"/>
<name>A0A2S5KHG7_9PROT</name>
<feature type="transmembrane region" description="Helical" evidence="5">
    <location>
        <begin position="220"/>
        <end position="241"/>
    </location>
</feature>
<dbReference type="InterPro" id="IPR005829">
    <property type="entry name" value="Sugar_transporter_CS"/>
</dbReference>
<sequence length="408" mass="42492">MNTSTTQRTMYLTFFLCFLTALLEGFDLQAAGIAAPGMKGEFALTPPMMGWFFSLGLVGLLPGALVGGWLADRIGRRWILIASVVLFGIFSFATAHAWSYGSLLVARFFTGLGLGAALPILIALSSEAATPQLRATAVSLTYCGVPLGGMLAAILGATEYGTDWRLIFYIGGVVPVLIALALWLWLPESQEFKTQAAQGRAEQGNGLTALFNERRTTPTLLLWLACFFTLTVLYLLLNWLPTLLVGQGFSREQASIVQILFNVGGALGSLLSGRLMDKERYVTAVVVAYLGMLLALAGLGSNGGMTVMLIAGFAAGLCALAGQALLYALAPLLYPVNIRATGVGVSVAVGRLGSISGPLAAGQILAAGAGATGVLMAAAPGLVIASGAVLYLFSRRYAVIPAVPASSS</sequence>
<dbReference type="PROSITE" id="PS50850">
    <property type="entry name" value="MFS"/>
    <property type="match status" value="1"/>
</dbReference>
<comment type="subcellular location">
    <subcellularLocation>
        <location evidence="1">Membrane</location>
        <topology evidence="1">Multi-pass membrane protein</topology>
    </subcellularLocation>
</comment>
<dbReference type="PROSITE" id="PS00217">
    <property type="entry name" value="SUGAR_TRANSPORT_2"/>
    <property type="match status" value="1"/>
</dbReference>
<dbReference type="InterPro" id="IPR011701">
    <property type="entry name" value="MFS"/>
</dbReference>
<feature type="domain" description="Major facilitator superfamily (MFS) profile" evidence="6">
    <location>
        <begin position="13"/>
        <end position="397"/>
    </location>
</feature>
<dbReference type="SUPFAM" id="SSF103473">
    <property type="entry name" value="MFS general substrate transporter"/>
    <property type="match status" value="1"/>
</dbReference>
<organism evidence="7 8">
    <name type="scientific">Proteobacteria bacterium 228</name>
    <dbReference type="NCBI Taxonomy" id="2083153"/>
    <lineage>
        <taxon>Bacteria</taxon>
        <taxon>Pseudomonadati</taxon>
        <taxon>Pseudomonadota</taxon>
    </lineage>
</organism>
<dbReference type="PANTHER" id="PTHR23508:SF10">
    <property type="entry name" value="CARBOXYLIC ACID TRANSPORTER PROTEIN HOMOLOG"/>
    <property type="match status" value="1"/>
</dbReference>
<dbReference type="OrthoDB" id="6627132at2"/>
<feature type="transmembrane region" description="Helical" evidence="5">
    <location>
        <begin position="342"/>
        <end position="365"/>
    </location>
</feature>
<feature type="transmembrane region" description="Helical" evidence="5">
    <location>
        <begin position="104"/>
        <end position="124"/>
    </location>
</feature>
<evidence type="ECO:0000313" key="8">
    <source>
        <dbReference type="Proteomes" id="UP000238196"/>
    </source>
</evidence>
<feature type="transmembrane region" description="Helical" evidence="5">
    <location>
        <begin position="136"/>
        <end position="154"/>
    </location>
</feature>
<dbReference type="Proteomes" id="UP000238196">
    <property type="component" value="Unassembled WGS sequence"/>
</dbReference>
<evidence type="ECO:0000256" key="4">
    <source>
        <dbReference type="ARBA" id="ARBA00023136"/>
    </source>
</evidence>
<feature type="transmembrane region" description="Helical" evidence="5">
    <location>
        <begin position="281"/>
        <end position="301"/>
    </location>
</feature>
<dbReference type="Pfam" id="PF07690">
    <property type="entry name" value="MFS_1"/>
    <property type="match status" value="1"/>
</dbReference>
<dbReference type="EMBL" id="PRLP01000167">
    <property type="protein sequence ID" value="PPC74085.1"/>
    <property type="molecule type" value="Genomic_DNA"/>
</dbReference>
<gene>
    <name evidence="7" type="ORF">C4K68_27090</name>
</gene>
<evidence type="ECO:0000259" key="6">
    <source>
        <dbReference type="PROSITE" id="PS50850"/>
    </source>
</evidence>
<feature type="transmembrane region" description="Helical" evidence="5">
    <location>
        <begin position="253"/>
        <end position="272"/>
    </location>
</feature>
<keyword evidence="4 5" id="KW-0472">Membrane</keyword>
<dbReference type="GO" id="GO:0046943">
    <property type="term" value="F:carboxylic acid transmembrane transporter activity"/>
    <property type="evidence" value="ECO:0007669"/>
    <property type="project" value="TreeGrafter"/>
</dbReference>
<dbReference type="PANTHER" id="PTHR23508">
    <property type="entry name" value="CARBOXYLIC ACID TRANSPORTER PROTEIN HOMOLOG"/>
    <property type="match status" value="1"/>
</dbReference>